<feature type="signal peptide" evidence="4">
    <location>
        <begin position="1"/>
        <end position="26"/>
    </location>
</feature>
<dbReference type="GO" id="GO:0048046">
    <property type="term" value="C:apoplast"/>
    <property type="evidence" value="ECO:0007669"/>
    <property type="project" value="UniProtKB-SubCell"/>
</dbReference>
<dbReference type="InterPro" id="IPR004265">
    <property type="entry name" value="Dirigent"/>
</dbReference>
<proteinExistence type="inferred from homology"/>
<comment type="function">
    <text evidence="4">Dirigent proteins impart stereoselectivity on the phenoxy radical-coupling reaction, yielding optically active lignans from two molecules of coniferyl alcohol in the biosynthesis of lignans, flavonolignans, and alkaloids and thus plays a central role in plant secondary metabolism.</text>
</comment>
<keyword evidence="6" id="KW-1185">Reference proteome</keyword>
<evidence type="ECO:0000313" key="6">
    <source>
        <dbReference type="Proteomes" id="UP000244005"/>
    </source>
</evidence>
<evidence type="ECO:0000256" key="1">
    <source>
        <dbReference type="ARBA" id="ARBA00010746"/>
    </source>
</evidence>
<accession>A0A2R6W4I6</accession>
<comment type="subunit">
    <text evidence="2 4">Homodimer.</text>
</comment>
<dbReference type="Pfam" id="PF03018">
    <property type="entry name" value="Dirigent"/>
    <property type="match status" value="1"/>
</dbReference>
<evidence type="ECO:0000256" key="2">
    <source>
        <dbReference type="ARBA" id="ARBA00011738"/>
    </source>
</evidence>
<name>A0A2R6W4I6_MARPO</name>
<comment type="similarity">
    <text evidence="1 4">Belongs to the plant dirigent protein family.</text>
</comment>
<dbReference type="OrthoDB" id="889932at2759"/>
<protein>
    <recommendedName>
        <fullName evidence="4">Dirigent protein</fullName>
    </recommendedName>
</protein>
<evidence type="ECO:0000256" key="3">
    <source>
        <dbReference type="ARBA" id="ARBA00022525"/>
    </source>
</evidence>
<dbReference type="Gene3D" id="2.40.480.10">
    <property type="entry name" value="Allene oxide cyclase-like"/>
    <property type="match status" value="1"/>
</dbReference>
<organism evidence="5 6">
    <name type="scientific">Marchantia polymorpha</name>
    <name type="common">Common liverwort</name>
    <name type="synonym">Marchantia aquatica</name>
    <dbReference type="NCBI Taxonomy" id="3197"/>
    <lineage>
        <taxon>Eukaryota</taxon>
        <taxon>Viridiplantae</taxon>
        <taxon>Streptophyta</taxon>
        <taxon>Embryophyta</taxon>
        <taxon>Marchantiophyta</taxon>
        <taxon>Marchantiopsida</taxon>
        <taxon>Marchantiidae</taxon>
        <taxon>Marchantiales</taxon>
        <taxon>Marchantiaceae</taxon>
        <taxon>Marchantia</taxon>
    </lineage>
</organism>
<gene>
    <name evidence="5" type="ORF">MARPO_0154s0009</name>
</gene>
<keyword evidence="3 4" id="KW-0964">Secreted</keyword>
<dbReference type="InterPro" id="IPR044859">
    <property type="entry name" value="Allene_oxi_cyc_Dirigent"/>
</dbReference>
<dbReference type="Gramene" id="Mp8g16550.1">
    <property type="protein sequence ID" value="Mp8g16550.1.cds1"/>
    <property type="gene ID" value="Mp8g16550"/>
</dbReference>
<dbReference type="AlphaFoldDB" id="A0A2R6W4I6"/>
<sequence length="184" mass="20134">MKSSTSSVLVLLVVILGLSTAPNVESSHDDRPQKLTVYVFRKYNVPNTTIQYIYPDLVPPQPFPIGGASVSVEDSIVRKTASNTSEQLGTSRLIQSVGFRETDYFRSQGIGLLDLNTTNYVGTISFSGIVSIGVFTPPIEELSITGGTGAFRMARGYILTSTVFADFQVEIIQTVKYDISLFYD</sequence>
<evidence type="ECO:0000313" key="5">
    <source>
        <dbReference type="EMBL" id="PTQ28778.1"/>
    </source>
</evidence>
<comment type="subcellular location">
    <subcellularLocation>
        <location evidence="4">Secreted</location>
        <location evidence="4">Extracellular space</location>
        <location evidence="4">Apoplast</location>
    </subcellularLocation>
</comment>
<feature type="chain" id="PRO_5015215647" description="Dirigent protein" evidence="4">
    <location>
        <begin position="27"/>
        <end position="184"/>
    </location>
</feature>
<evidence type="ECO:0000256" key="4">
    <source>
        <dbReference type="RuleBase" id="RU363099"/>
    </source>
</evidence>
<keyword evidence="4" id="KW-0732">Signal</keyword>
<reference evidence="6" key="1">
    <citation type="journal article" date="2017" name="Cell">
        <title>Insights into land plant evolution garnered from the Marchantia polymorpha genome.</title>
        <authorList>
            <person name="Bowman J.L."/>
            <person name="Kohchi T."/>
            <person name="Yamato K.T."/>
            <person name="Jenkins J."/>
            <person name="Shu S."/>
            <person name="Ishizaki K."/>
            <person name="Yamaoka S."/>
            <person name="Nishihama R."/>
            <person name="Nakamura Y."/>
            <person name="Berger F."/>
            <person name="Adam C."/>
            <person name="Aki S.S."/>
            <person name="Althoff F."/>
            <person name="Araki T."/>
            <person name="Arteaga-Vazquez M.A."/>
            <person name="Balasubrmanian S."/>
            <person name="Barry K."/>
            <person name="Bauer D."/>
            <person name="Boehm C.R."/>
            <person name="Briginshaw L."/>
            <person name="Caballero-Perez J."/>
            <person name="Catarino B."/>
            <person name="Chen F."/>
            <person name="Chiyoda S."/>
            <person name="Chovatia M."/>
            <person name="Davies K.M."/>
            <person name="Delmans M."/>
            <person name="Demura T."/>
            <person name="Dierschke T."/>
            <person name="Dolan L."/>
            <person name="Dorantes-Acosta A.E."/>
            <person name="Eklund D.M."/>
            <person name="Florent S.N."/>
            <person name="Flores-Sandoval E."/>
            <person name="Fujiyama A."/>
            <person name="Fukuzawa H."/>
            <person name="Galik B."/>
            <person name="Grimanelli D."/>
            <person name="Grimwood J."/>
            <person name="Grossniklaus U."/>
            <person name="Hamada T."/>
            <person name="Haseloff J."/>
            <person name="Hetherington A.J."/>
            <person name="Higo A."/>
            <person name="Hirakawa Y."/>
            <person name="Hundley H.N."/>
            <person name="Ikeda Y."/>
            <person name="Inoue K."/>
            <person name="Inoue S.I."/>
            <person name="Ishida S."/>
            <person name="Jia Q."/>
            <person name="Kakita M."/>
            <person name="Kanazawa T."/>
            <person name="Kawai Y."/>
            <person name="Kawashima T."/>
            <person name="Kennedy M."/>
            <person name="Kinose K."/>
            <person name="Kinoshita T."/>
            <person name="Kohara Y."/>
            <person name="Koide E."/>
            <person name="Komatsu K."/>
            <person name="Kopischke S."/>
            <person name="Kubo M."/>
            <person name="Kyozuka J."/>
            <person name="Lagercrantz U."/>
            <person name="Lin S.S."/>
            <person name="Lindquist E."/>
            <person name="Lipzen A.M."/>
            <person name="Lu C.W."/>
            <person name="De Luna E."/>
            <person name="Martienssen R.A."/>
            <person name="Minamino N."/>
            <person name="Mizutani M."/>
            <person name="Mizutani M."/>
            <person name="Mochizuki N."/>
            <person name="Monte I."/>
            <person name="Mosher R."/>
            <person name="Nagasaki H."/>
            <person name="Nakagami H."/>
            <person name="Naramoto S."/>
            <person name="Nishitani K."/>
            <person name="Ohtani M."/>
            <person name="Okamoto T."/>
            <person name="Okumura M."/>
            <person name="Phillips J."/>
            <person name="Pollak B."/>
            <person name="Reinders A."/>
            <person name="Rovekamp M."/>
            <person name="Sano R."/>
            <person name="Sawa S."/>
            <person name="Schmid M.W."/>
            <person name="Shirakawa M."/>
            <person name="Solano R."/>
            <person name="Spunde A."/>
            <person name="Suetsugu N."/>
            <person name="Sugano S."/>
            <person name="Sugiyama A."/>
            <person name="Sun R."/>
            <person name="Suzuki Y."/>
            <person name="Takenaka M."/>
            <person name="Takezawa D."/>
            <person name="Tomogane H."/>
            <person name="Tsuzuki M."/>
            <person name="Ueda T."/>
            <person name="Umeda M."/>
            <person name="Ward J.M."/>
            <person name="Watanabe Y."/>
            <person name="Yazaki K."/>
            <person name="Yokoyama R."/>
            <person name="Yoshitake Y."/>
            <person name="Yotsui I."/>
            <person name="Zachgo S."/>
            <person name="Schmutz J."/>
        </authorList>
    </citation>
    <scope>NUCLEOTIDE SEQUENCE [LARGE SCALE GENOMIC DNA]</scope>
    <source>
        <strain evidence="6">Tak-1</strain>
    </source>
</reference>
<dbReference type="Proteomes" id="UP000244005">
    <property type="component" value="Unassembled WGS sequence"/>
</dbReference>
<keyword evidence="4" id="KW-0052">Apoplast</keyword>
<dbReference type="EMBL" id="KZ772824">
    <property type="protein sequence ID" value="PTQ28778.1"/>
    <property type="molecule type" value="Genomic_DNA"/>
</dbReference>
<dbReference type="GO" id="GO:0009699">
    <property type="term" value="P:phenylpropanoid biosynthetic process"/>
    <property type="evidence" value="ECO:0007669"/>
    <property type="project" value="UniProtKB-ARBA"/>
</dbReference>